<reference evidence="3" key="1">
    <citation type="submission" date="2018-05" db="EMBL/GenBank/DDBJ databases">
        <authorList>
            <person name="Li X."/>
        </authorList>
    </citation>
    <scope>NUCLEOTIDE SEQUENCE [LARGE SCALE GENOMIC DNA]</scope>
    <source>
        <strain evidence="3">YIM 73061</strain>
    </source>
</reference>
<dbReference type="CDD" id="cd14728">
    <property type="entry name" value="Ere-like"/>
    <property type="match status" value="1"/>
</dbReference>
<evidence type="ECO:0000256" key="1">
    <source>
        <dbReference type="SAM" id="SignalP"/>
    </source>
</evidence>
<dbReference type="Gene3D" id="3.40.1660.10">
    <property type="entry name" value="EreA-like (biosynthetic domain)"/>
    <property type="match status" value="1"/>
</dbReference>
<gene>
    <name evidence="2" type="ORF">DJ018_04525</name>
</gene>
<keyword evidence="3" id="KW-1185">Reference proteome</keyword>
<proteinExistence type="predicted"/>
<sequence length="413" mass="44635">MATFKSFFAAILGSLALLAPPGSAQPVSGDAALLARAAQADFVLLGEATHGTREFYLERARITDALAQTGGLRAVAIEGDWSGAERVNRYVRGEGTDRSATQALSDFEAFPAWMWRNAEFRDFVERLRAINAVRAPEQRIGVYGLDVYDVFDASAAVTRYLAREDPAAARSVSKAFGCFKPYGRSMEAYSLAVRRGRSCEAAAAEGLRAIKALPPPKPDQAEGRFAAAQAARAVVGGEEYWRVHQTTGYSWNARDRRMAASAQAVRAHVGGQVAIWAHNTHVGDARHTNMTERGEISLGQLLRDGRRTLLVGQLTHEGEVLAARNWDGPPRVSDVRPSITGSHEAALSATAAARQVLVGSDLPTGRRAPQRAIGVVYLPAQEREANWIAADLGKQFDAVIFTRRTTPVSALRG</sequence>
<dbReference type="Gene3D" id="3.30.1870.10">
    <property type="entry name" value="EreA-like, domain 2"/>
    <property type="match status" value="1"/>
</dbReference>
<evidence type="ECO:0000313" key="2">
    <source>
        <dbReference type="EMBL" id="RAK57221.1"/>
    </source>
</evidence>
<dbReference type="GO" id="GO:0046677">
    <property type="term" value="P:response to antibiotic"/>
    <property type="evidence" value="ECO:0007669"/>
    <property type="project" value="InterPro"/>
</dbReference>
<feature type="chain" id="PRO_5016397321" evidence="1">
    <location>
        <begin position="25"/>
        <end position="413"/>
    </location>
</feature>
<dbReference type="InterPro" id="IPR007815">
    <property type="entry name" value="Emycin_Estase"/>
</dbReference>
<dbReference type="PANTHER" id="PTHR31299:SF0">
    <property type="entry name" value="ESTERASE, PUTATIVE (AFU_ORTHOLOGUE AFUA_1G05850)-RELATED"/>
    <property type="match status" value="1"/>
</dbReference>
<dbReference type="InterPro" id="IPR014622">
    <property type="entry name" value="UCP036794_erythomycin"/>
</dbReference>
<dbReference type="PANTHER" id="PTHR31299">
    <property type="entry name" value="ESTERASE, PUTATIVE (AFU_ORTHOLOGUE AFUA_1G05850)-RELATED"/>
    <property type="match status" value="1"/>
</dbReference>
<organism evidence="2 3">
    <name type="scientific">Phenylobacterium deserti</name>
    <dbReference type="NCBI Taxonomy" id="1914756"/>
    <lineage>
        <taxon>Bacteria</taxon>
        <taxon>Pseudomonadati</taxon>
        <taxon>Pseudomonadota</taxon>
        <taxon>Alphaproteobacteria</taxon>
        <taxon>Caulobacterales</taxon>
        <taxon>Caulobacteraceae</taxon>
        <taxon>Phenylobacterium</taxon>
    </lineage>
</organism>
<accession>A0A328ASI3</accession>
<feature type="signal peptide" evidence="1">
    <location>
        <begin position="1"/>
        <end position="24"/>
    </location>
</feature>
<dbReference type="AlphaFoldDB" id="A0A328ASI3"/>
<dbReference type="Gene3D" id="1.20.1440.30">
    <property type="entry name" value="Biosynthetic Protein domain"/>
    <property type="match status" value="1"/>
</dbReference>
<dbReference type="SUPFAM" id="SSF159501">
    <property type="entry name" value="EreA/ChaN-like"/>
    <property type="match status" value="1"/>
</dbReference>
<dbReference type="Pfam" id="PF05139">
    <property type="entry name" value="Erythro_esteras"/>
    <property type="match status" value="1"/>
</dbReference>
<evidence type="ECO:0000313" key="3">
    <source>
        <dbReference type="Proteomes" id="UP000249725"/>
    </source>
</evidence>
<dbReference type="RefSeq" id="WP_111513673.1">
    <property type="nucleotide sequence ID" value="NZ_QFYR01000001.1"/>
</dbReference>
<protein>
    <submittedName>
        <fullName evidence="2">Erythromycin esterase family protein</fullName>
    </submittedName>
</protein>
<dbReference type="InterPro" id="IPR052036">
    <property type="entry name" value="Hydrolase/PRTase-associated"/>
</dbReference>
<dbReference type="PIRSF" id="PIRSF036794">
    <property type="entry name" value="UCP_erythr_ester"/>
    <property type="match status" value="1"/>
</dbReference>
<dbReference type="OrthoDB" id="9810066at2"/>
<comment type="caution">
    <text evidence="2">The sequence shown here is derived from an EMBL/GenBank/DDBJ whole genome shotgun (WGS) entry which is preliminary data.</text>
</comment>
<dbReference type="Proteomes" id="UP000249725">
    <property type="component" value="Unassembled WGS sequence"/>
</dbReference>
<keyword evidence="1" id="KW-0732">Signal</keyword>
<name>A0A328ASI3_9CAUL</name>
<dbReference type="EMBL" id="QFYR01000001">
    <property type="protein sequence ID" value="RAK57221.1"/>
    <property type="molecule type" value="Genomic_DNA"/>
</dbReference>